<evidence type="ECO:0000259" key="5">
    <source>
        <dbReference type="Pfam" id="PF00795"/>
    </source>
</evidence>
<protein>
    <submittedName>
        <fullName evidence="8">Uncharacterized protein</fullName>
    </submittedName>
</protein>
<dbReference type="GO" id="GO:0016787">
    <property type="term" value="F:hydrolase activity"/>
    <property type="evidence" value="ECO:0007669"/>
    <property type="project" value="UniProtKB-KW"/>
</dbReference>
<keyword evidence="3" id="KW-0472">Membrane</keyword>
<dbReference type="Gene3D" id="3.60.110.10">
    <property type="entry name" value="Carbon-nitrogen hydrolase"/>
    <property type="match status" value="1"/>
</dbReference>
<dbReference type="Pfam" id="PF19018">
    <property type="entry name" value="Vanin_C"/>
    <property type="match status" value="1"/>
</dbReference>
<name>A0A1E1WMC9_PECGO</name>
<dbReference type="PANTHER" id="PTHR10609:SF14">
    <property type="entry name" value="BIOTINIDASE"/>
    <property type="match status" value="1"/>
</dbReference>
<feature type="domain" description="CN hydrolase" evidence="5">
    <location>
        <begin position="39"/>
        <end position="126"/>
    </location>
</feature>
<feature type="transmembrane region" description="Helical" evidence="3">
    <location>
        <begin position="436"/>
        <end position="453"/>
    </location>
</feature>
<dbReference type="InterPro" id="IPR036526">
    <property type="entry name" value="C-N_Hydrolase_sf"/>
</dbReference>
<keyword evidence="2" id="KW-0378">Hydrolase</keyword>
<dbReference type="AlphaFoldDB" id="A0A1E1WMC9"/>
<dbReference type="EMBL" id="GDQN01002977">
    <property type="protein sequence ID" value="JAT88077.1"/>
    <property type="molecule type" value="Transcribed_RNA"/>
</dbReference>
<evidence type="ECO:0000313" key="8">
    <source>
        <dbReference type="EMBL" id="JAT88077.1"/>
    </source>
</evidence>
<keyword evidence="3" id="KW-1133">Transmembrane helix</keyword>
<dbReference type="OrthoDB" id="10250282at2759"/>
<organism evidence="8">
    <name type="scientific">Pectinophora gossypiella</name>
    <name type="common">Cotton pink bollworm</name>
    <name type="synonym">Depressaria gossypiella</name>
    <dbReference type="NCBI Taxonomy" id="13191"/>
    <lineage>
        <taxon>Eukaryota</taxon>
        <taxon>Metazoa</taxon>
        <taxon>Ecdysozoa</taxon>
        <taxon>Arthropoda</taxon>
        <taxon>Hexapoda</taxon>
        <taxon>Insecta</taxon>
        <taxon>Pterygota</taxon>
        <taxon>Neoptera</taxon>
        <taxon>Endopterygota</taxon>
        <taxon>Lepidoptera</taxon>
        <taxon>Glossata</taxon>
        <taxon>Ditrysia</taxon>
        <taxon>Gelechioidea</taxon>
        <taxon>Gelechiidae</taxon>
        <taxon>Apatetrinae</taxon>
        <taxon>Pectinophora</taxon>
    </lineage>
</organism>
<dbReference type="Pfam" id="PF00795">
    <property type="entry name" value="CN_hydrolase"/>
    <property type="match status" value="1"/>
</dbReference>
<dbReference type="InterPro" id="IPR003010">
    <property type="entry name" value="C-N_Hydrolase"/>
</dbReference>
<keyword evidence="3" id="KW-0812">Transmembrane</keyword>
<feature type="signal peptide" evidence="4">
    <location>
        <begin position="1"/>
        <end position="20"/>
    </location>
</feature>
<keyword evidence="4" id="KW-0732">Signal</keyword>
<dbReference type="PANTHER" id="PTHR10609">
    <property type="entry name" value="BIOTINIDASE-RELATED"/>
    <property type="match status" value="1"/>
</dbReference>
<gene>
    <name evidence="8" type="ORF">g.12705</name>
    <name evidence="7" type="ORF">g.12707</name>
</gene>
<feature type="chain" id="PRO_5009115458" evidence="4">
    <location>
        <begin position="21"/>
        <end position="456"/>
    </location>
</feature>
<evidence type="ECO:0000256" key="1">
    <source>
        <dbReference type="ARBA" id="ARBA00008225"/>
    </source>
</evidence>
<evidence type="ECO:0000256" key="4">
    <source>
        <dbReference type="SAM" id="SignalP"/>
    </source>
</evidence>
<feature type="domain" description="Vanin C-terminal" evidence="6">
    <location>
        <begin position="266"/>
        <end position="406"/>
    </location>
</feature>
<dbReference type="InterPro" id="IPR040154">
    <property type="entry name" value="Biotinidase/VNN"/>
</dbReference>
<evidence type="ECO:0000313" key="7">
    <source>
        <dbReference type="EMBL" id="JAT85037.1"/>
    </source>
</evidence>
<reference evidence="8" key="1">
    <citation type="submission" date="2015-09" db="EMBL/GenBank/DDBJ databases">
        <title>De novo assembly of Pectinophora gossypiella (Pink Bollworm) gut transcriptome.</title>
        <authorList>
            <person name="Tassone E.E."/>
        </authorList>
    </citation>
    <scope>NUCLEOTIDE SEQUENCE</scope>
</reference>
<sequence>MKLFISLVVCLLSVSFVVCGESIYKAAVVCTKDFNDPAAINEAAKLNVDILVLPSPRLDSHFNGLDNYDEITKSIASAAKQAGVYVVVHLMEKTRCQNRDELVRSNLVFDRNGAIVAVYRKPINIEANCSMSKAIPTFATDFGTTFVLLMEDDLVLRNPEEFRAKNFIVAGPLDTEIPFLNGREFASSWAFVTGANLVTSSGIYAGRAGLVTGSGKMVVADLKKNGRPDQHASPIITPTKLNSLPGEDLGQYIIRPLNLEASIRGYSETVCHGQFCCDFYVKTSYIGSQNEVSYGLAVFDGVRRFARDHHIGTQSCSIFACAGLYKRSCILGPNNSTNTHFEKITISGSFTRTNAAQFPTVSSTSDVQKITFDTNTVKDTNKVTINVENGRNLIRFGIFGRVYSKDFDRKGNSTNNAMENHYDYFFTEDFQEFFDYLWIRIRIMIFIVSIYVLEML</sequence>
<dbReference type="InterPro" id="IPR043957">
    <property type="entry name" value="Vanin_C"/>
</dbReference>
<evidence type="ECO:0000259" key="6">
    <source>
        <dbReference type="Pfam" id="PF19018"/>
    </source>
</evidence>
<evidence type="ECO:0000256" key="2">
    <source>
        <dbReference type="ARBA" id="ARBA00022801"/>
    </source>
</evidence>
<accession>A0A1E1WMC9</accession>
<evidence type="ECO:0000256" key="3">
    <source>
        <dbReference type="SAM" id="Phobius"/>
    </source>
</evidence>
<dbReference type="SUPFAM" id="SSF56317">
    <property type="entry name" value="Carbon-nitrogen hydrolase"/>
    <property type="match status" value="1"/>
</dbReference>
<dbReference type="EMBL" id="GDQN01006017">
    <property type="protein sequence ID" value="JAT85037.1"/>
    <property type="molecule type" value="Transcribed_RNA"/>
</dbReference>
<proteinExistence type="inferred from homology"/>
<comment type="similarity">
    <text evidence="1">Belongs to the carbon-nitrogen hydrolase superfamily. BTD/VNN family.</text>
</comment>